<evidence type="ECO:0000256" key="1">
    <source>
        <dbReference type="ARBA" id="ARBA00023121"/>
    </source>
</evidence>
<keyword evidence="3" id="KW-1185">Reference proteome</keyword>
<dbReference type="Proteomes" id="UP000011863">
    <property type="component" value="Chromosome"/>
</dbReference>
<dbReference type="GO" id="GO:0008289">
    <property type="term" value="F:lipid binding"/>
    <property type="evidence" value="ECO:0007669"/>
    <property type="project" value="UniProtKB-KW"/>
</dbReference>
<dbReference type="Gene3D" id="3.30.1180.10">
    <property type="match status" value="1"/>
</dbReference>
<accession>A0A6C7ECZ3</accession>
<name>A0A6C7ECZ3_ILUCY</name>
<organism evidence="2 3">
    <name type="scientific">Ilumatobacter coccineus (strain NBRC 103263 / KCTC 29153 / YM16-304)</name>
    <dbReference type="NCBI Taxonomy" id="1313172"/>
    <lineage>
        <taxon>Bacteria</taxon>
        <taxon>Bacillati</taxon>
        <taxon>Actinomycetota</taxon>
        <taxon>Acidimicrobiia</taxon>
        <taxon>Acidimicrobiales</taxon>
        <taxon>Ilumatobacteraceae</taxon>
        <taxon>Ilumatobacter</taxon>
    </lineage>
</organism>
<dbReference type="PANTHER" id="PTHR33434:SF2">
    <property type="entry name" value="FATTY ACID-BINDING PROTEIN TM_1468"/>
    <property type="match status" value="1"/>
</dbReference>
<gene>
    <name evidence="2" type="ORF">YM304_38790</name>
</gene>
<sequence>MIGIVVDSNSQMPRELAERHRIEIVPLVVTIDGVEHHEGVDLDADAFYAAWSDGAAPDVSTSQPAPGAFVDAYRRLVDRGATEILSIHVSEAMSGTLNSARLAAQSIDVPVTLIDTGTASFGVSCCAWAAAQAIEDGADLAAAAGIARSRAGSLRTSFVVGVPSLVDRSGRASGVGVEQASEGGVPVLAMTGPELSVLVTANDLDEAVQAMVDDALAWPPSDDAGLRIAVGTSDATSRPLALAITDAVTGDDRVAEVLQYRIGPSIGAHTGPGTAGLFVF</sequence>
<dbReference type="InterPro" id="IPR050270">
    <property type="entry name" value="DegV_domain_contain"/>
</dbReference>
<dbReference type="PROSITE" id="PS51482">
    <property type="entry name" value="DEGV"/>
    <property type="match status" value="1"/>
</dbReference>
<keyword evidence="1" id="KW-0446">Lipid-binding</keyword>
<proteinExistence type="predicted"/>
<dbReference type="SUPFAM" id="SSF82549">
    <property type="entry name" value="DAK1/DegV-like"/>
    <property type="match status" value="1"/>
</dbReference>
<reference evidence="2 3" key="1">
    <citation type="journal article" date="2013" name="Int. J. Syst. Evol. Microbiol.">
        <title>Ilumatobacter nonamiense sp. nov. and Ilumatobacter coccineum sp. nov., isolated from seashore sand.</title>
        <authorList>
            <person name="Matsumoto A."/>
            <person name="Kasai H."/>
            <person name="Matsuo Y."/>
            <person name="Shizuri Y."/>
            <person name="Ichikawa N."/>
            <person name="Fujita N."/>
            <person name="Omura S."/>
            <person name="Takahashi Y."/>
        </authorList>
    </citation>
    <scope>NUCLEOTIDE SEQUENCE [LARGE SCALE GENOMIC DNA]</scope>
    <source>
        <strain evidence="3">NBRC 103263 / KCTC 29153 / YM16-304</strain>
    </source>
</reference>
<dbReference type="PANTHER" id="PTHR33434">
    <property type="entry name" value="DEGV DOMAIN-CONTAINING PROTEIN DR_1986-RELATED"/>
    <property type="match status" value="1"/>
</dbReference>
<dbReference type="RefSeq" id="WP_015443440.1">
    <property type="nucleotide sequence ID" value="NC_020520.1"/>
</dbReference>
<dbReference type="KEGG" id="aym:YM304_38790"/>
<evidence type="ECO:0000313" key="2">
    <source>
        <dbReference type="EMBL" id="BAN04193.1"/>
    </source>
</evidence>
<evidence type="ECO:0008006" key="4">
    <source>
        <dbReference type="Google" id="ProtNLM"/>
    </source>
</evidence>
<dbReference type="OrthoDB" id="9760324at2"/>
<dbReference type="InterPro" id="IPR043168">
    <property type="entry name" value="DegV_C"/>
</dbReference>
<dbReference type="Pfam" id="PF02645">
    <property type="entry name" value="DegV"/>
    <property type="match status" value="1"/>
</dbReference>
<dbReference type="NCBIfam" id="TIGR00762">
    <property type="entry name" value="DegV"/>
    <property type="match status" value="1"/>
</dbReference>
<dbReference type="Gene3D" id="3.40.50.10170">
    <property type="match status" value="1"/>
</dbReference>
<protein>
    <recommendedName>
        <fullName evidence="4">DegV family protein</fullName>
    </recommendedName>
</protein>
<dbReference type="EMBL" id="AP012057">
    <property type="protein sequence ID" value="BAN04193.1"/>
    <property type="molecule type" value="Genomic_DNA"/>
</dbReference>
<evidence type="ECO:0000313" key="3">
    <source>
        <dbReference type="Proteomes" id="UP000011863"/>
    </source>
</evidence>
<dbReference type="AlphaFoldDB" id="A0A6C7ECZ3"/>
<dbReference type="InterPro" id="IPR003797">
    <property type="entry name" value="DegV"/>
</dbReference>